<evidence type="ECO:0000259" key="6">
    <source>
        <dbReference type="PROSITE" id="PS50157"/>
    </source>
</evidence>
<feature type="domain" description="C2H2-type" evidence="6">
    <location>
        <begin position="163"/>
        <end position="188"/>
    </location>
</feature>
<gene>
    <name evidence="7" type="ORF">TNIN_372461</name>
</gene>
<keyword evidence="1" id="KW-0479">Metal-binding</keyword>
<evidence type="ECO:0000313" key="8">
    <source>
        <dbReference type="Proteomes" id="UP000886998"/>
    </source>
</evidence>
<dbReference type="GO" id="GO:0048598">
    <property type="term" value="P:embryonic morphogenesis"/>
    <property type="evidence" value="ECO:0007669"/>
    <property type="project" value="UniProtKB-ARBA"/>
</dbReference>
<dbReference type="InterPro" id="IPR013087">
    <property type="entry name" value="Znf_C2H2_type"/>
</dbReference>
<dbReference type="PANTHER" id="PTHR45749">
    <property type="match status" value="1"/>
</dbReference>
<comment type="caution">
    <text evidence="7">The sequence shown here is derived from an EMBL/GenBank/DDBJ whole genome shotgun (WGS) entry which is preliminary data.</text>
</comment>
<evidence type="ECO:0000313" key="7">
    <source>
        <dbReference type="EMBL" id="GFY58910.1"/>
    </source>
</evidence>
<dbReference type="FunFam" id="3.30.160.60:FF:000624">
    <property type="entry name" value="zinc finger protein 697"/>
    <property type="match status" value="1"/>
</dbReference>
<dbReference type="EMBL" id="BMAV01012335">
    <property type="protein sequence ID" value="GFY58910.1"/>
    <property type="molecule type" value="Genomic_DNA"/>
</dbReference>
<dbReference type="OrthoDB" id="6429608at2759"/>
<evidence type="ECO:0000256" key="5">
    <source>
        <dbReference type="PROSITE-ProRule" id="PRU00042"/>
    </source>
</evidence>
<dbReference type="FunFam" id="3.30.160.60:FF:000100">
    <property type="entry name" value="Zinc finger 45-like"/>
    <property type="match status" value="1"/>
</dbReference>
<keyword evidence="8" id="KW-1185">Reference proteome</keyword>
<keyword evidence="2" id="KW-0677">Repeat</keyword>
<evidence type="ECO:0000256" key="3">
    <source>
        <dbReference type="ARBA" id="ARBA00022771"/>
    </source>
</evidence>
<dbReference type="Pfam" id="PF00096">
    <property type="entry name" value="zf-C2H2"/>
    <property type="match status" value="1"/>
</dbReference>
<dbReference type="AlphaFoldDB" id="A0A8X6XS51"/>
<organism evidence="7 8">
    <name type="scientific">Trichonephila inaurata madagascariensis</name>
    <dbReference type="NCBI Taxonomy" id="2747483"/>
    <lineage>
        <taxon>Eukaryota</taxon>
        <taxon>Metazoa</taxon>
        <taxon>Ecdysozoa</taxon>
        <taxon>Arthropoda</taxon>
        <taxon>Chelicerata</taxon>
        <taxon>Arachnida</taxon>
        <taxon>Araneae</taxon>
        <taxon>Araneomorphae</taxon>
        <taxon>Entelegynae</taxon>
        <taxon>Araneoidea</taxon>
        <taxon>Nephilidae</taxon>
        <taxon>Trichonephila</taxon>
        <taxon>Trichonephila inaurata</taxon>
    </lineage>
</organism>
<proteinExistence type="predicted"/>
<keyword evidence="4" id="KW-0862">Zinc</keyword>
<evidence type="ECO:0000256" key="1">
    <source>
        <dbReference type="ARBA" id="ARBA00022723"/>
    </source>
</evidence>
<dbReference type="GO" id="GO:0008270">
    <property type="term" value="F:zinc ion binding"/>
    <property type="evidence" value="ECO:0007669"/>
    <property type="project" value="UniProtKB-KW"/>
</dbReference>
<reference evidence="7" key="1">
    <citation type="submission" date="2020-08" db="EMBL/GenBank/DDBJ databases">
        <title>Multicomponent nature underlies the extraordinary mechanical properties of spider dragline silk.</title>
        <authorList>
            <person name="Kono N."/>
            <person name="Nakamura H."/>
            <person name="Mori M."/>
            <person name="Yoshida Y."/>
            <person name="Ohtoshi R."/>
            <person name="Malay A.D."/>
            <person name="Moran D.A.P."/>
            <person name="Tomita M."/>
            <person name="Numata K."/>
            <person name="Arakawa K."/>
        </authorList>
    </citation>
    <scope>NUCLEOTIDE SEQUENCE</scope>
</reference>
<keyword evidence="3 5" id="KW-0863">Zinc-finger</keyword>
<dbReference type="PANTHER" id="PTHR45749:SF21">
    <property type="entry name" value="DUF4371 DOMAIN-CONTAINING PROTEIN"/>
    <property type="match status" value="1"/>
</dbReference>
<evidence type="ECO:0000256" key="4">
    <source>
        <dbReference type="ARBA" id="ARBA00022833"/>
    </source>
</evidence>
<sequence length="188" mass="21373">MKNNKTAKIISGMIVSKLKADGLDVMNCRGQAYENAATMAGCHTGVQQRIKDINPNAEFVPCSNHSLNLACVHAASVEVNSVTFFGHSRILKIPKPTKKDGRFVCSLCTYETDRRDLNLQINQSNSKRWARSKRHACTECGYSTMRKADLWKHFVVHTGFRPFTCEVCSKSFKRKDHLELHLRTHIQY</sequence>
<dbReference type="Proteomes" id="UP000886998">
    <property type="component" value="Unassembled WGS sequence"/>
</dbReference>
<protein>
    <recommendedName>
        <fullName evidence="6">C2H2-type domain-containing protein</fullName>
    </recommendedName>
</protein>
<feature type="domain" description="C2H2-type" evidence="6">
    <location>
        <begin position="135"/>
        <end position="162"/>
    </location>
</feature>
<evidence type="ECO:0000256" key="2">
    <source>
        <dbReference type="ARBA" id="ARBA00022737"/>
    </source>
</evidence>
<dbReference type="InterPro" id="IPR036236">
    <property type="entry name" value="Znf_C2H2_sf"/>
</dbReference>
<accession>A0A8X6XS51</accession>
<name>A0A8X6XS51_9ARAC</name>
<dbReference type="Gene3D" id="3.30.160.60">
    <property type="entry name" value="Classic Zinc Finger"/>
    <property type="match status" value="2"/>
</dbReference>
<dbReference type="SUPFAM" id="SSF57667">
    <property type="entry name" value="beta-beta-alpha zinc fingers"/>
    <property type="match status" value="1"/>
</dbReference>
<dbReference type="PROSITE" id="PS50157">
    <property type="entry name" value="ZINC_FINGER_C2H2_2"/>
    <property type="match status" value="2"/>
</dbReference>
<dbReference type="SMART" id="SM00355">
    <property type="entry name" value="ZnF_C2H2"/>
    <property type="match status" value="2"/>
</dbReference>
<dbReference type="PROSITE" id="PS00028">
    <property type="entry name" value="ZINC_FINGER_C2H2_1"/>
    <property type="match status" value="1"/>
</dbReference>